<keyword evidence="5" id="KW-0539">Nucleus</keyword>
<feature type="region of interest" description="Disordered" evidence="6">
    <location>
        <begin position="394"/>
        <end position="428"/>
    </location>
</feature>
<comment type="subcellular location">
    <subcellularLocation>
        <location evidence="1">Nucleus</location>
    </subcellularLocation>
</comment>
<feature type="compositionally biased region" description="Low complexity" evidence="6">
    <location>
        <begin position="1"/>
        <end position="26"/>
    </location>
</feature>
<protein>
    <recommendedName>
        <fullName evidence="7">PSP proline-rich domain-containing protein</fullName>
    </recommendedName>
</protein>
<name>A0A7C9A1V0_OPUST</name>
<evidence type="ECO:0000256" key="4">
    <source>
        <dbReference type="ARBA" id="ARBA00022833"/>
    </source>
</evidence>
<keyword evidence="3" id="KW-0863">Zinc-finger</keyword>
<evidence type="ECO:0000259" key="7">
    <source>
        <dbReference type="SMART" id="SM00581"/>
    </source>
</evidence>
<reference evidence="8" key="2">
    <citation type="submission" date="2020-07" db="EMBL/GenBank/DDBJ databases">
        <authorList>
            <person name="Vera ALvarez R."/>
            <person name="Arias-Moreno D.M."/>
            <person name="Jimenez-Jacinto V."/>
            <person name="Jimenez-Bremont J.F."/>
            <person name="Swaminathan K."/>
            <person name="Moose S.P."/>
            <person name="Guerrero-Gonzalez M.L."/>
            <person name="Marino-Ramirez L."/>
            <person name="Landsman D."/>
            <person name="Rodriguez-Kessler M."/>
            <person name="Delgado-Sanchez P."/>
        </authorList>
    </citation>
    <scope>NUCLEOTIDE SEQUENCE</scope>
    <source>
        <tissue evidence="8">Cladode</tissue>
    </source>
</reference>
<evidence type="ECO:0000256" key="2">
    <source>
        <dbReference type="ARBA" id="ARBA00022723"/>
    </source>
</evidence>
<feature type="region of interest" description="Disordered" evidence="6">
    <location>
        <begin position="1"/>
        <end position="36"/>
    </location>
</feature>
<feature type="domain" description="PSP proline-rich" evidence="7">
    <location>
        <begin position="288"/>
        <end position="339"/>
    </location>
</feature>
<dbReference type="AlphaFoldDB" id="A0A7C9A1V0"/>
<evidence type="ECO:0000313" key="8">
    <source>
        <dbReference type="EMBL" id="MBA4657338.1"/>
    </source>
</evidence>
<reference evidence="8" key="1">
    <citation type="journal article" date="2013" name="J. Plant Res.">
        <title>Effect of fungi and light on seed germination of three Opuntia species from semiarid lands of central Mexico.</title>
        <authorList>
            <person name="Delgado-Sanchez P."/>
            <person name="Jimenez-Bremont J.F."/>
            <person name="Guerrero-Gonzalez Mde L."/>
            <person name="Flores J."/>
        </authorList>
    </citation>
    <scope>NUCLEOTIDE SEQUENCE</scope>
    <source>
        <tissue evidence="8">Cladode</tissue>
    </source>
</reference>
<dbReference type="PANTHER" id="PTHR13316">
    <property type="entry name" value="ZINC FINGER, CCHC DOMAIN CONTAINING 8"/>
    <property type="match status" value="1"/>
</dbReference>
<accession>A0A7C9A1V0</accession>
<evidence type="ECO:0000256" key="1">
    <source>
        <dbReference type="ARBA" id="ARBA00004123"/>
    </source>
</evidence>
<dbReference type="InterPro" id="IPR052115">
    <property type="entry name" value="NEXT_complex_subunit_ZCCHC8"/>
</dbReference>
<evidence type="ECO:0000256" key="3">
    <source>
        <dbReference type="ARBA" id="ARBA00022771"/>
    </source>
</evidence>
<sequence length="478" mass="53159">MNLQVSSNTNNVSENNVESNSNVNNNATEDGSQNSCDDAIFTMEDLEKKEEEKKCAHTRIANLDKDPVVPPPVQSVELAESLPASHVTMIDQREQNGINETSVGERCQAGCITKESSVHVQYTSLPSCSKRKLEELLLQWSEWHAKNCTSVEDHVECVESGEETYFPALHVGLDKSSTVSFSMDVHVRKKQRKGPFLTDNDCSALYDRGYAVGLASDEGVTEERAVDLREAPRCFNCGSYNHSLNECSRPRDNNAVNSARKRYLNKKNQNAGPRVPTRYYQESPGGKFDGLKPGALSSETRKLLGIGELDPPPWLNRMRELGYPPGYLQAEDQPSGIAIYGDEDTNNGTGKNDHSLDPLKSQKKMTVDFPGINVPMPENADPWLWTAPTPRCPPPPDLSWNQLNRQNHPQDSVRPNHHNSSSRFSLGSSPPLPHYPHHYYPSEPYSSRGIPIPAPAGPSYGRPYNPGMPLLHFNYGSF</sequence>
<keyword evidence="4" id="KW-0862">Zinc</keyword>
<evidence type="ECO:0000256" key="6">
    <source>
        <dbReference type="SAM" id="MobiDB-lite"/>
    </source>
</evidence>
<dbReference type="PANTHER" id="PTHR13316:SF0">
    <property type="entry name" value="ZINC FINGER CCHC DOMAIN-CONTAINING PROTEIN 8"/>
    <property type="match status" value="1"/>
</dbReference>
<feature type="compositionally biased region" description="Polar residues" evidence="6">
    <location>
        <begin position="399"/>
        <end position="410"/>
    </location>
</feature>
<keyword evidence="2" id="KW-0479">Metal-binding</keyword>
<dbReference type="GO" id="GO:0071013">
    <property type="term" value="C:catalytic step 2 spliceosome"/>
    <property type="evidence" value="ECO:0007669"/>
    <property type="project" value="TreeGrafter"/>
</dbReference>
<feature type="region of interest" description="Disordered" evidence="6">
    <location>
        <begin position="268"/>
        <end position="292"/>
    </location>
</feature>
<dbReference type="Pfam" id="PF04046">
    <property type="entry name" value="PSP"/>
    <property type="match status" value="1"/>
</dbReference>
<organism evidence="8">
    <name type="scientific">Opuntia streptacantha</name>
    <name type="common">Prickly pear cactus</name>
    <name type="synonym">Opuntia cardona</name>
    <dbReference type="NCBI Taxonomy" id="393608"/>
    <lineage>
        <taxon>Eukaryota</taxon>
        <taxon>Viridiplantae</taxon>
        <taxon>Streptophyta</taxon>
        <taxon>Embryophyta</taxon>
        <taxon>Tracheophyta</taxon>
        <taxon>Spermatophyta</taxon>
        <taxon>Magnoliopsida</taxon>
        <taxon>eudicotyledons</taxon>
        <taxon>Gunneridae</taxon>
        <taxon>Pentapetalae</taxon>
        <taxon>Caryophyllales</taxon>
        <taxon>Cactineae</taxon>
        <taxon>Cactaceae</taxon>
        <taxon>Opuntioideae</taxon>
        <taxon>Opuntia</taxon>
    </lineage>
</organism>
<dbReference type="InterPro" id="IPR006568">
    <property type="entry name" value="PSP_pro-rich"/>
</dbReference>
<feature type="compositionally biased region" description="Polar residues" evidence="6">
    <location>
        <begin position="27"/>
        <end position="36"/>
    </location>
</feature>
<dbReference type="GO" id="GO:0008270">
    <property type="term" value="F:zinc ion binding"/>
    <property type="evidence" value="ECO:0007669"/>
    <property type="project" value="UniProtKB-KW"/>
</dbReference>
<evidence type="ECO:0000256" key="5">
    <source>
        <dbReference type="ARBA" id="ARBA00023242"/>
    </source>
</evidence>
<dbReference type="EMBL" id="GISG01195934">
    <property type="protein sequence ID" value="MBA4657338.1"/>
    <property type="molecule type" value="Transcribed_RNA"/>
</dbReference>
<proteinExistence type="predicted"/>
<dbReference type="GO" id="GO:0003723">
    <property type="term" value="F:RNA binding"/>
    <property type="evidence" value="ECO:0007669"/>
    <property type="project" value="TreeGrafter"/>
</dbReference>
<dbReference type="SMART" id="SM00581">
    <property type="entry name" value="PSP"/>
    <property type="match status" value="1"/>
</dbReference>